<gene>
    <name evidence="5" type="ORF">SAMN05443544_1671</name>
</gene>
<dbReference type="AlphaFoldDB" id="A0A1N6F270"/>
<name>A0A1N6F270_9MICO</name>
<keyword evidence="6" id="KW-1185">Reference proteome</keyword>
<keyword evidence="3" id="KW-1133">Transmembrane helix</keyword>
<proteinExistence type="predicted"/>
<feature type="transmembrane region" description="Helical" evidence="3">
    <location>
        <begin position="115"/>
        <end position="134"/>
    </location>
</feature>
<feature type="transmembrane region" description="Helical" evidence="3">
    <location>
        <begin position="64"/>
        <end position="83"/>
    </location>
</feature>
<evidence type="ECO:0000256" key="2">
    <source>
        <dbReference type="SAM" id="MobiDB-lite"/>
    </source>
</evidence>
<dbReference type="STRING" id="232089.SAMN05443544_1671"/>
<reference evidence="6" key="1">
    <citation type="submission" date="2016-11" db="EMBL/GenBank/DDBJ databases">
        <authorList>
            <person name="Varghese N."/>
            <person name="Submissions S."/>
        </authorList>
    </citation>
    <scope>NUCLEOTIDE SEQUENCE [LARGE SCALE GENOMIC DNA]</scope>
    <source>
        <strain evidence="6">DSM 8595</strain>
    </source>
</reference>
<evidence type="ECO:0000259" key="4">
    <source>
        <dbReference type="Pfam" id="PF10708"/>
    </source>
</evidence>
<feature type="transmembrane region" description="Helical" evidence="3">
    <location>
        <begin position="89"/>
        <end position="108"/>
    </location>
</feature>
<feature type="domain" description="DUF2510" evidence="4">
    <location>
        <begin position="9"/>
        <end position="38"/>
    </location>
</feature>
<evidence type="ECO:0000313" key="5">
    <source>
        <dbReference type="EMBL" id="SIN89341.1"/>
    </source>
</evidence>
<keyword evidence="3" id="KW-0472">Membrane</keyword>
<dbReference type="EMBL" id="FSRJ01000002">
    <property type="protein sequence ID" value="SIN89341.1"/>
    <property type="molecule type" value="Genomic_DNA"/>
</dbReference>
<evidence type="ECO:0000313" key="6">
    <source>
        <dbReference type="Proteomes" id="UP000184699"/>
    </source>
</evidence>
<keyword evidence="3" id="KW-0812">Transmembrane</keyword>
<evidence type="ECO:0000256" key="3">
    <source>
        <dbReference type="SAM" id="Phobius"/>
    </source>
</evidence>
<dbReference type="InterPro" id="IPR018929">
    <property type="entry name" value="DUF2510"/>
</dbReference>
<feature type="region of interest" description="Disordered" evidence="2">
    <location>
        <begin position="148"/>
        <end position="180"/>
    </location>
</feature>
<evidence type="ECO:0000256" key="1">
    <source>
        <dbReference type="ARBA" id="ARBA00022729"/>
    </source>
</evidence>
<dbReference type="InterPro" id="IPR029050">
    <property type="entry name" value="Immunoprotect_excell_Ig-like"/>
</dbReference>
<dbReference type="Pfam" id="PF10708">
    <property type="entry name" value="DUF2510"/>
    <property type="match status" value="1"/>
</dbReference>
<keyword evidence="1" id="KW-0732">Signal</keyword>
<sequence length="312" mass="31740">MTNPTNAPAGWYDDGNGGQRYWDGQQWTNHTAPASAQTSTLTSPAVATAEKPAIATESTGKKPLNVLGLVALIVAGIGFIFAMVPGAFIIGWIALPIGFILSIVALFLKGSKGLAIAALIVAVVGTIVGFVVFFTTAANSFSDAFGGTDSTVTQPSDDGAETAPDAEAEPGAEAGSRENPVPLGSVISGDEWDVVVNSITLNATDTVAAANEFNDAPADGNVYAVANVTVTYTGPDSSYAAMVGLDYVTAGGEVISTWDSFVIGPEPILDSGELYNGGSTTGNIVFEIPAAGDGVIRVSPGMLADEVFVAVK</sequence>
<organism evidence="5 6">
    <name type="scientific">Agromyces cerinus subsp. cerinus</name>
    <dbReference type="NCBI Taxonomy" id="232089"/>
    <lineage>
        <taxon>Bacteria</taxon>
        <taxon>Bacillati</taxon>
        <taxon>Actinomycetota</taxon>
        <taxon>Actinomycetes</taxon>
        <taxon>Micrococcales</taxon>
        <taxon>Microbacteriaceae</taxon>
        <taxon>Agromyces</taxon>
    </lineage>
</organism>
<dbReference type="RefSeq" id="WP_084183827.1">
    <property type="nucleotide sequence ID" value="NZ_FSRJ01000002.1"/>
</dbReference>
<feature type="compositionally biased region" description="Acidic residues" evidence="2">
    <location>
        <begin position="158"/>
        <end position="170"/>
    </location>
</feature>
<dbReference type="Proteomes" id="UP000184699">
    <property type="component" value="Unassembled WGS sequence"/>
</dbReference>
<accession>A0A1N6F270</accession>
<dbReference type="Gene3D" id="2.60.40.1240">
    <property type="match status" value="1"/>
</dbReference>
<protein>
    <recommendedName>
        <fullName evidence="4">DUF2510 domain-containing protein</fullName>
    </recommendedName>
</protein>